<keyword evidence="2" id="KW-1185">Reference proteome</keyword>
<dbReference type="RefSeq" id="WP_307250905.1">
    <property type="nucleotide sequence ID" value="NZ_JAUSQZ010000001.1"/>
</dbReference>
<proteinExistence type="predicted"/>
<evidence type="ECO:0000313" key="1">
    <source>
        <dbReference type="EMBL" id="MDP9831283.1"/>
    </source>
</evidence>
<sequence>MLSDTGLGELRLGVSLKQAKALGLVGERTEESPDETCEQYTGAKGSGVHYLYFTDDQLIIIDVTQAAKLDTGLAIGSTYTQLHNAYGDQIGNDTGPGRIYVTAPGAPVKAEYRVALDSDTAFPDSKITEITLQTVDSGCYE</sequence>
<gene>
    <name evidence="1" type="ORF">J2S57_007032</name>
</gene>
<organism evidence="1 2">
    <name type="scientific">Kineosporia succinea</name>
    <dbReference type="NCBI Taxonomy" id="84632"/>
    <lineage>
        <taxon>Bacteria</taxon>
        <taxon>Bacillati</taxon>
        <taxon>Actinomycetota</taxon>
        <taxon>Actinomycetes</taxon>
        <taxon>Kineosporiales</taxon>
        <taxon>Kineosporiaceae</taxon>
        <taxon>Kineosporia</taxon>
    </lineage>
</organism>
<protein>
    <submittedName>
        <fullName evidence="1">Uncharacterized protein</fullName>
    </submittedName>
</protein>
<reference evidence="1 2" key="1">
    <citation type="submission" date="2023-07" db="EMBL/GenBank/DDBJ databases">
        <title>Sequencing the genomes of 1000 actinobacteria strains.</title>
        <authorList>
            <person name="Klenk H.-P."/>
        </authorList>
    </citation>
    <scope>NUCLEOTIDE SEQUENCE [LARGE SCALE GENOMIC DNA]</scope>
    <source>
        <strain evidence="1 2">DSM 44388</strain>
    </source>
</reference>
<name>A0ABT9PF00_9ACTN</name>
<comment type="caution">
    <text evidence="1">The sequence shown here is derived from an EMBL/GenBank/DDBJ whole genome shotgun (WGS) entry which is preliminary data.</text>
</comment>
<dbReference type="Proteomes" id="UP001235712">
    <property type="component" value="Unassembled WGS sequence"/>
</dbReference>
<accession>A0ABT9PF00</accession>
<dbReference type="EMBL" id="JAUSQZ010000001">
    <property type="protein sequence ID" value="MDP9831283.1"/>
    <property type="molecule type" value="Genomic_DNA"/>
</dbReference>
<evidence type="ECO:0000313" key="2">
    <source>
        <dbReference type="Proteomes" id="UP001235712"/>
    </source>
</evidence>